<evidence type="ECO:0000313" key="2">
    <source>
        <dbReference type="EMBL" id="EOW77223.1"/>
    </source>
</evidence>
<sequence>MNLSEAEKSLLSHPSGSCKLNVDVDYILYVRDNWEEVQKFCLPFSIEKSKINTESGRAVIDLPSGNETFEYGMILVRLGTKRILLFTFSEFMEIFSLLK</sequence>
<dbReference type="AlphaFoldDB" id="R2V162"/>
<dbReference type="Proteomes" id="UP000013750">
    <property type="component" value="Unassembled WGS sequence"/>
</dbReference>
<accession>R2V162</accession>
<dbReference type="HOGENOM" id="CLU_2315948_0_0_9"/>
<evidence type="ECO:0000313" key="3">
    <source>
        <dbReference type="Proteomes" id="UP000013750"/>
    </source>
</evidence>
<evidence type="ECO:0000313" key="1">
    <source>
        <dbReference type="EMBL" id="EOI51466.1"/>
    </source>
</evidence>
<dbReference type="EMBL" id="ASWH01000005">
    <property type="protein sequence ID" value="EOW77223.1"/>
    <property type="molecule type" value="Genomic_DNA"/>
</dbReference>
<comment type="caution">
    <text evidence="1">The sequence shown here is derived from an EMBL/GenBank/DDBJ whole genome shotgun (WGS) entry which is preliminary data.</text>
</comment>
<reference evidence="2 4" key="2">
    <citation type="submission" date="2013-03" db="EMBL/GenBank/DDBJ databases">
        <title>The Genome Sequence of Enterococcus gilvus ATCC BAA-350 (PacBio/Illumina hybrid assembly).</title>
        <authorList>
            <consortium name="The Broad Institute Genomics Platform"/>
            <consortium name="The Broad Institute Genome Sequencing Center for Infectious Disease"/>
            <person name="Earl A."/>
            <person name="Russ C."/>
            <person name="Gilmore M."/>
            <person name="Surin D."/>
            <person name="Walker B."/>
            <person name="Young S."/>
            <person name="Zeng Q."/>
            <person name="Gargeya S."/>
            <person name="Fitzgerald M."/>
            <person name="Haas B."/>
            <person name="Abouelleil A."/>
            <person name="Allen A.W."/>
            <person name="Alvarado L."/>
            <person name="Arachchi H.M."/>
            <person name="Berlin A.M."/>
            <person name="Chapman S.B."/>
            <person name="Gainer-Dewar J."/>
            <person name="Goldberg J."/>
            <person name="Griggs A."/>
            <person name="Gujja S."/>
            <person name="Hansen M."/>
            <person name="Howarth C."/>
            <person name="Imamovic A."/>
            <person name="Ireland A."/>
            <person name="Larimer J."/>
            <person name="McCowan C."/>
            <person name="Murphy C."/>
            <person name="Pearson M."/>
            <person name="Poon T.W."/>
            <person name="Priest M."/>
            <person name="Roberts A."/>
            <person name="Saif S."/>
            <person name="Shea T."/>
            <person name="Sisk P."/>
            <person name="Sykes S."/>
            <person name="Wortman J."/>
            <person name="Nusbaum C."/>
            <person name="Birren B."/>
        </authorList>
    </citation>
    <scope>NUCLEOTIDE SEQUENCE [LARGE SCALE GENOMIC DNA]</scope>
    <source>
        <strain evidence="2 4">ATCC BAA-350</strain>
    </source>
</reference>
<protein>
    <submittedName>
        <fullName evidence="1">Uncharacterized protein</fullName>
    </submittedName>
</protein>
<evidence type="ECO:0000313" key="4">
    <source>
        <dbReference type="Proteomes" id="UP000014160"/>
    </source>
</evidence>
<dbReference type="EMBL" id="AJDQ01000034">
    <property type="protein sequence ID" value="EOI51466.1"/>
    <property type="molecule type" value="Genomic_DNA"/>
</dbReference>
<gene>
    <name evidence="2" type="ORF">I592_04199</name>
    <name evidence="1" type="ORF">UKC_04141</name>
</gene>
<reference evidence="1 3" key="1">
    <citation type="submission" date="2013-02" db="EMBL/GenBank/DDBJ databases">
        <title>The Genome Sequence of Enterococcus gilvus ATCC BAA-350.</title>
        <authorList>
            <consortium name="The Broad Institute Genome Sequencing Platform"/>
            <consortium name="The Broad Institute Genome Sequencing Center for Infectious Disease"/>
            <person name="Earl A.M."/>
            <person name="Gilmore M.S."/>
            <person name="Lebreton F."/>
            <person name="Walker B."/>
            <person name="Young S.K."/>
            <person name="Zeng Q."/>
            <person name="Gargeya S."/>
            <person name="Fitzgerald M."/>
            <person name="Haas B."/>
            <person name="Abouelleil A."/>
            <person name="Alvarado L."/>
            <person name="Arachchi H.M."/>
            <person name="Berlin A.M."/>
            <person name="Chapman S.B."/>
            <person name="Dewar J."/>
            <person name="Goldberg J."/>
            <person name="Griggs A."/>
            <person name="Gujja S."/>
            <person name="Hansen M."/>
            <person name="Howarth C."/>
            <person name="Imamovic A."/>
            <person name="Larimer J."/>
            <person name="McCowan C."/>
            <person name="Murphy C."/>
            <person name="Neiman D."/>
            <person name="Pearson M."/>
            <person name="Priest M."/>
            <person name="Roberts A."/>
            <person name="Saif S."/>
            <person name="Shea T."/>
            <person name="Sisk P."/>
            <person name="Sykes S."/>
            <person name="Wortman J."/>
            <person name="Nusbaum C."/>
            <person name="Birren B."/>
        </authorList>
    </citation>
    <scope>NUCLEOTIDE SEQUENCE [LARGE SCALE GENOMIC DNA]</scope>
    <source>
        <strain evidence="1 3">ATCC BAA-350</strain>
    </source>
</reference>
<dbReference type="RefSeq" id="WP_010782454.1">
    <property type="nucleotide sequence ID" value="NZ_ASWH01000005.1"/>
</dbReference>
<dbReference type="PATRIC" id="fig|1158614.3.peg.4116"/>
<proteinExistence type="predicted"/>
<organism evidence="1 3">
    <name type="scientific">Enterococcus gilvus ATCC BAA-350</name>
    <dbReference type="NCBI Taxonomy" id="1158614"/>
    <lineage>
        <taxon>Bacteria</taxon>
        <taxon>Bacillati</taxon>
        <taxon>Bacillota</taxon>
        <taxon>Bacilli</taxon>
        <taxon>Lactobacillales</taxon>
        <taxon>Enterococcaceae</taxon>
        <taxon>Enterococcus</taxon>
    </lineage>
</organism>
<dbReference type="Proteomes" id="UP000014160">
    <property type="component" value="Unassembled WGS sequence"/>
</dbReference>
<name>R2V162_9ENTE</name>
<keyword evidence="4" id="KW-1185">Reference proteome</keyword>